<dbReference type="Pfam" id="PF01596">
    <property type="entry name" value="Methyltransf_3"/>
    <property type="match status" value="1"/>
</dbReference>
<keyword evidence="1 5" id="KW-0489">Methyltransferase</keyword>
<dbReference type="InterPro" id="IPR002935">
    <property type="entry name" value="SAM_O-MeTrfase"/>
</dbReference>
<dbReference type="RefSeq" id="WP_013911220.1">
    <property type="nucleotide sequence ID" value="NZ_AP019662.1"/>
</dbReference>
<evidence type="ECO:0000256" key="1">
    <source>
        <dbReference type="ARBA" id="ARBA00022603"/>
    </source>
</evidence>
<sequence length="218" mass="22936">MFYLDLTIVNASNDYLRDYIESTAIVGDVLAAACEDAQEFGLALPDTMTGALLTTLAATARAQGAIAVTPAAGVVGLHLLAGLSDSGILTCIDPEPEHQKRAKQTFRDAGYSPSRIRFLPSRPLDVMGRLAADSYNIVYGEVSPVDLKAFTDAALPLLATGGVLVLADSLLDGTLADATRKDRDTVAAREADEYISSLDNVIVARLPLGAGITLVTKK</sequence>
<organism evidence="5 6">
    <name type="scientific">Corynebacterium ulcerans</name>
    <dbReference type="NCBI Taxonomy" id="65058"/>
    <lineage>
        <taxon>Bacteria</taxon>
        <taxon>Bacillati</taxon>
        <taxon>Actinomycetota</taxon>
        <taxon>Actinomycetes</taxon>
        <taxon>Mycobacteriales</taxon>
        <taxon>Corynebacteriaceae</taxon>
        <taxon>Corynebacterium</taxon>
    </lineage>
</organism>
<evidence type="ECO:0000313" key="7">
    <source>
        <dbReference type="Proteomes" id="UP001205910"/>
    </source>
</evidence>
<dbReference type="InterPro" id="IPR029063">
    <property type="entry name" value="SAM-dependent_MTases_sf"/>
</dbReference>
<dbReference type="AlphaFoldDB" id="A0ABD7MSE6"/>
<gene>
    <name evidence="4" type="ORF">CULCOIPH005_09950</name>
    <name evidence="5" type="ORF">NCTC7908_01022</name>
</gene>
<dbReference type="KEGG" id="cun:Cul210932_0877"/>
<reference evidence="5 6" key="1">
    <citation type="submission" date="2018-06" db="EMBL/GenBank/DDBJ databases">
        <authorList>
            <consortium name="Pathogen Informatics"/>
            <person name="Doyle S."/>
        </authorList>
    </citation>
    <scope>NUCLEOTIDE SEQUENCE [LARGE SCALE GENOMIC DNA]</scope>
    <source>
        <strain evidence="5 6">NCTC7908</strain>
    </source>
</reference>
<evidence type="ECO:0000256" key="3">
    <source>
        <dbReference type="ARBA" id="ARBA00022691"/>
    </source>
</evidence>
<dbReference type="PROSITE" id="PS51682">
    <property type="entry name" value="SAM_OMT_I"/>
    <property type="match status" value="1"/>
</dbReference>
<dbReference type="EMBL" id="LS483400">
    <property type="protein sequence ID" value="SQG51050.1"/>
    <property type="molecule type" value="Genomic_DNA"/>
</dbReference>
<dbReference type="Proteomes" id="UP001205910">
    <property type="component" value="Unassembled WGS sequence"/>
</dbReference>
<evidence type="ECO:0000313" key="5">
    <source>
        <dbReference type="EMBL" id="SQG51050.1"/>
    </source>
</evidence>
<evidence type="ECO:0000256" key="2">
    <source>
        <dbReference type="ARBA" id="ARBA00022679"/>
    </source>
</evidence>
<dbReference type="EMBL" id="BQFK01000002">
    <property type="protein sequence ID" value="GJJ42806.1"/>
    <property type="molecule type" value="Genomic_DNA"/>
</dbReference>
<proteinExistence type="predicted"/>
<evidence type="ECO:0000313" key="4">
    <source>
        <dbReference type="EMBL" id="GJJ42806.1"/>
    </source>
</evidence>
<accession>A0ABD7MSE6</accession>
<dbReference type="Gene3D" id="3.40.50.150">
    <property type="entry name" value="Vaccinia Virus protein VP39"/>
    <property type="match status" value="1"/>
</dbReference>
<dbReference type="Proteomes" id="UP000248741">
    <property type="component" value="Chromosome 1"/>
</dbReference>
<evidence type="ECO:0000313" key="6">
    <source>
        <dbReference type="Proteomes" id="UP000248741"/>
    </source>
</evidence>
<name>A0ABD7MSE6_CORUL</name>
<dbReference type="GO" id="GO:0008168">
    <property type="term" value="F:methyltransferase activity"/>
    <property type="evidence" value="ECO:0007669"/>
    <property type="project" value="UniProtKB-KW"/>
</dbReference>
<keyword evidence="2 5" id="KW-0808">Transferase</keyword>
<keyword evidence="3" id="KW-0949">S-adenosyl-L-methionine</keyword>
<reference evidence="4 7" key="2">
    <citation type="submission" date="2021-11" db="EMBL/GenBank/DDBJ databases">
        <title>Whole genome sequences of diphtheriae toxin producing Corynebacterium ulcerans isolates from cats in Osaka, Japan.</title>
        <authorList>
            <person name="Umeda K."/>
            <person name="Hirai Y."/>
        </authorList>
    </citation>
    <scope>NUCLEOTIDE SEQUENCE [LARGE SCALE GENOMIC DNA]</scope>
    <source>
        <strain evidence="4 7">12109B-1</strain>
    </source>
</reference>
<dbReference type="EC" id="2.1.1.-" evidence="5"/>
<dbReference type="GO" id="GO:0032259">
    <property type="term" value="P:methylation"/>
    <property type="evidence" value="ECO:0007669"/>
    <property type="project" value="UniProtKB-KW"/>
</dbReference>
<protein>
    <submittedName>
        <fullName evidence="4 5">Methyltransferase</fullName>
        <ecNumber evidence="5">2.1.1.-</ecNumber>
    </submittedName>
</protein>
<dbReference type="SUPFAM" id="SSF53335">
    <property type="entry name" value="S-adenosyl-L-methionine-dependent methyltransferases"/>
    <property type="match status" value="1"/>
</dbReference>